<comment type="caution">
    <text evidence="3">The sequence shown here is derived from an EMBL/GenBank/DDBJ whole genome shotgun (WGS) entry which is preliminary data.</text>
</comment>
<accession>A0ABV0D9V8</accession>
<dbReference type="Proteomes" id="UP001424532">
    <property type="component" value="Unassembled WGS sequence"/>
</dbReference>
<proteinExistence type="predicted"/>
<gene>
    <name evidence="3" type="ORF">ABFE88_01705</name>
</gene>
<evidence type="ECO:0000313" key="3">
    <source>
        <dbReference type="EMBL" id="MEN8638373.1"/>
    </source>
</evidence>
<name>A0ABV0D9V8_9PSED</name>
<feature type="region of interest" description="Disordered" evidence="1">
    <location>
        <begin position="65"/>
        <end position="127"/>
    </location>
</feature>
<feature type="domain" description="Bacterial toxin 47" evidence="2">
    <location>
        <begin position="15"/>
        <end position="119"/>
    </location>
</feature>
<evidence type="ECO:0000313" key="4">
    <source>
        <dbReference type="Proteomes" id="UP001424532"/>
    </source>
</evidence>
<dbReference type="Pfam" id="PF15540">
    <property type="entry name" value="Ntox47"/>
    <property type="match status" value="1"/>
</dbReference>
<sequence length="127" mass="13879">MDPLGLEACCPDGDWKFDPEKDLDYRTLPGNPFEQVRIALDEAFRRTGVPKSEFEVVKWVKTGMGSHIPPNGRLKRGKYGGEVNIDDPELVGSTKGPKVPHVGYQTEGKRERGGSARSYTAAGGSSE</sequence>
<reference evidence="3 4" key="1">
    <citation type="submission" date="2024-05" db="EMBL/GenBank/DDBJ databases">
        <title>Sequence of Lycoming College course isolates.</title>
        <authorList>
            <person name="Reigle C.A."/>
            <person name="Newman J.D."/>
        </authorList>
    </citation>
    <scope>NUCLEOTIDE SEQUENCE [LARGE SCALE GENOMIC DNA]</scope>
    <source>
        <strain evidence="3 4">CAR-09</strain>
    </source>
</reference>
<keyword evidence="4" id="KW-1185">Reference proteome</keyword>
<evidence type="ECO:0000259" key="2">
    <source>
        <dbReference type="Pfam" id="PF15540"/>
    </source>
</evidence>
<protein>
    <submittedName>
        <fullName evidence="3">Polymorphic toxin type 47 domain-containing protein</fullName>
    </submittedName>
</protein>
<dbReference type="InterPro" id="IPR029103">
    <property type="entry name" value="Ntox47"/>
</dbReference>
<organism evidence="3 4">
    <name type="scientific">Pseudomonas sichuanensis</name>
    <dbReference type="NCBI Taxonomy" id="2213015"/>
    <lineage>
        <taxon>Bacteria</taxon>
        <taxon>Pseudomonadati</taxon>
        <taxon>Pseudomonadota</taxon>
        <taxon>Gammaproteobacteria</taxon>
        <taxon>Pseudomonadales</taxon>
        <taxon>Pseudomonadaceae</taxon>
        <taxon>Pseudomonas</taxon>
    </lineage>
</organism>
<dbReference type="EMBL" id="JBDLYL010000002">
    <property type="protein sequence ID" value="MEN8638373.1"/>
    <property type="molecule type" value="Genomic_DNA"/>
</dbReference>
<evidence type="ECO:0000256" key="1">
    <source>
        <dbReference type="SAM" id="MobiDB-lite"/>
    </source>
</evidence>